<feature type="compositionally biased region" description="Low complexity" evidence="1">
    <location>
        <begin position="593"/>
        <end position="604"/>
    </location>
</feature>
<dbReference type="Gene3D" id="3.30.40.10">
    <property type="entry name" value="Zinc/RING finger domain, C3HC4 (zinc finger)"/>
    <property type="match status" value="1"/>
</dbReference>
<comment type="caution">
    <text evidence="2">The sequence shown here is derived from an EMBL/GenBank/DDBJ whole genome shotgun (WGS) entry which is preliminary data.</text>
</comment>
<reference evidence="2 3" key="1">
    <citation type="submission" date="2023-08" db="EMBL/GenBank/DDBJ databases">
        <title>Black Yeasts Isolated from many extreme environments.</title>
        <authorList>
            <person name="Coleine C."/>
            <person name="Stajich J.E."/>
            <person name="Selbmann L."/>
        </authorList>
    </citation>
    <scope>NUCLEOTIDE SEQUENCE [LARGE SCALE GENOMIC DNA]</scope>
    <source>
        <strain evidence="2 3">CCFEE 5792</strain>
    </source>
</reference>
<sequence>MADADLVASLAETVSALGLEKIPDKLHCNACHKFNLNAYKTTCCDTVICEPCFTSRCDISCPICDHKPFNSDVCKPNKAMRTTVKSYLKTIEKAKSEAKIAPPPAADNATEPEQTNVISNEQEDVNGSTLSVKESKTMKEDERETTPALDVQPSIEDPDQDAYEPDDDHVEIQVEAEEDPDDIPSQNKIVIEDPNEDQYDTEVERHNNNKSSFSNGQDQAATNGMDGNDFANMMNGFNNMDYNQMMQMMAANGMANFNPMMGLPMGMNTMSSGMFGGFGGPNSGMNGMNSMDMSMNFNPNQGMYSGWNNGQNNNMWQNNNANAFSNGMGGDFGSNYAFNMAQSGNFQQQYPNGDFQNGYSGRGYGRGRGRGRGGYGRGRGNFNQYSQFPQQQQQHQYSNGPNQYENQGMRSQNTNDYKNDTSANETTDTNNTSNAHEDDEFAPGGQDEIQEALGEDYQKSTTNNDRKALDPIPSTTDDTHPETGSANGTGAKEDLDGDNSMQDSTAPIPIPSIATDGPISSSDQQRPIPAAYEEDLQGPMPPPSAPLGPAAQYDYGYRARGHGRFAQRGRGLLSMQNGHSTSAVKSSQQISQPTPGVVGAPTGPRAMREPPVPARPASRPTSVGNGFQIMGRASMDSPKRPESRGFETTITVKPSAPSEHDDYRERDDSEKNSRHENYSGSKYGQDEHDSDDRSKDKDRRYRRSSKRSTYDDYDRDERQTSVGASDSADRKSSRRSRADKEPPSTSKHQSSRSKAYHEEGANGDHEMEDYEGSSRSYRDGPDGGDSRSRHRSSRTSKYDDRNRDRDRDREHDREKDRLRDRDRDRERDKDRERDRDDRHREKERDRKRSRHDRHREDDKDYDKDYDYQNDGDDHDSRHRSRRHKRDHHHRHENDDYPSTGATSTNRSHRSSAAGTPAPIASAVSNSTDKDPHTLEREARNRERMVKEQQRREKAAAKTGPGGGSGGGGGTGEHHSSRGSRRVTYKYEDDIERSLAENERSSARWR</sequence>
<feature type="region of interest" description="Disordered" evidence="1">
    <location>
        <begin position="96"/>
        <end position="166"/>
    </location>
</feature>
<feature type="region of interest" description="Disordered" evidence="1">
    <location>
        <begin position="459"/>
        <end position="552"/>
    </location>
</feature>
<dbReference type="InterPro" id="IPR013083">
    <property type="entry name" value="Znf_RING/FYVE/PHD"/>
</dbReference>
<feature type="compositionally biased region" description="Basic and acidic residues" evidence="1">
    <location>
        <begin position="658"/>
        <end position="677"/>
    </location>
</feature>
<feature type="compositionally biased region" description="Low complexity" evidence="1">
    <location>
        <begin position="380"/>
        <end position="403"/>
    </location>
</feature>
<feature type="compositionally biased region" description="Polar residues" evidence="1">
    <location>
        <begin position="899"/>
        <end position="913"/>
    </location>
</feature>
<evidence type="ECO:0000313" key="2">
    <source>
        <dbReference type="EMBL" id="KAK5051473.1"/>
    </source>
</evidence>
<dbReference type="AlphaFoldDB" id="A0AAV9N850"/>
<feature type="compositionally biased region" description="Basic and acidic residues" evidence="1">
    <location>
        <begin position="755"/>
        <end position="765"/>
    </location>
</feature>
<proteinExistence type="predicted"/>
<feature type="compositionally biased region" description="Gly residues" evidence="1">
    <location>
        <begin position="959"/>
        <end position="970"/>
    </location>
</feature>
<feature type="compositionally biased region" description="Basic residues" evidence="1">
    <location>
        <begin position="877"/>
        <end position="890"/>
    </location>
</feature>
<name>A0AAV9N850_9EURO</name>
<feature type="compositionally biased region" description="Polar residues" evidence="1">
    <location>
        <begin position="347"/>
        <end position="357"/>
    </location>
</feature>
<dbReference type="RefSeq" id="XP_064705700.1">
    <property type="nucleotide sequence ID" value="XM_064846720.1"/>
</dbReference>
<dbReference type="GeneID" id="89971319"/>
<feature type="compositionally biased region" description="Basic and acidic residues" evidence="1">
    <location>
        <begin position="684"/>
        <end position="699"/>
    </location>
</feature>
<gene>
    <name evidence="2" type="ORF">LTR84_003125</name>
</gene>
<protein>
    <recommendedName>
        <fullName evidence="4">RING-type domain-containing protein</fullName>
    </recommendedName>
</protein>
<evidence type="ECO:0000313" key="3">
    <source>
        <dbReference type="Proteomes" id="UP001358417"/>
    </source>
</evidence>
<feature type="compositionally biased region" description="Basic and acidic residues" evidence="1">
    <location>
        <begin position="854"/>
        <end position="866"/>
    </location>
</feature>
<feature type="region of interest" description="Disordered" evidence="1">
    <location>
        <begin position="566"/>
        <end position="1005"/>
    </location>
</feature>
<feature type="compositionally biased region" description="Basic and acidic residues" evidence="1">
    <location>
        <begin position="984"/>
        <end position="1005"/>
    </location>
</feature>
<feature type="compositionally biased region" description="Polar residues" evidence="1">
    <location>
        <begin position="404"/>
        <end position="434"/>
    </location>
</feature>
<evidence type="ECO:0000256" key="1">
    <source>
        <dbReference type="SAM" id="MobiDB-lite"/>
    </source>
</evidence>
<keyword evidence="3" id="KW-1185">Reference proteome</keyword>
<accession>A0AAV9N850</accession>
<feature type="compositionally biased region" description="Basic and acidic residues" evidence="1">
    <location>
        <begin position="727"/>
        <end position="742"/>
    </location>
</feature>
<feature type="compositionally biased region" description="Basic and acidic residues" evidence="1">
    <location>
        <begin position="927"/>
        <end position="955"/>
    </location>
</feature>
<feature type="compositionally biased region" description="Polar residues" evidence="1">
    <location>
        <begin position="111"/>
        <end position="132"/>
    </location>
</feature>
<feature type="compositionally biased region" description="Polar residues" evidence="1">
    <location>
        <begin position="574"/>
        <end position="592"/>
    </location>
</feature>
<feature type="compositionally biased region" description="Acidic residues" evidence="1">
    <location>
        <begin position="156"/>
        <end position="166"/>
    </location>
</feature>
<feature type="region of interest" description="Disordered" evidence="1">
    <location>
        <begin position="347"/>
        <end position="444"/>
    </location>
</feature>
<evidence type="ECO:0008006" key="4">
    <source>
        <dbReference type="Google" id="ProtNLM"/>
    </source>
</evidence>
<dbReference type="Proteomes" id="UP001358417">
    <property type="component" value="Unassembled WGS sequence"/>
</dbReference>
<feature type="compositionally biased region" description="Basic and acidic residues" evidence="1">
    <location>
        <begin position="133"/>
        <end position="145"/>
    </location>
</feature>
<feature type="compositionally biased region" description="Basic and acidic residues" evidence="1">
    <location>
        <begin position="708"/>
        <end position="719"/>
    </location>
</feature>
<feature type="compositionally biased region" description="Basic and acidic residues" evidence="1">
    <location>
        <begin position="776"/>
        <end position="787"/>
    </location>
</feature>
<organism evidence="2 3">
    <name type="scientific">Exophiala bonariae</name>
    <dbReference type="NCBI Taxonomy" id="1690606"/>
    <lineage>
        <taxon>Eukaryota</taxon>
        <taxon>Fungi</taxon>
        <taxon>Dikarya</taxon>
        <taxon>Ascomycota</taxon>
        <taxon>Pezizomycotina</taxon>
        <taxon>Eurotiomycetes</taxon>
        <taxon>Chaetothyriomycetidae</taxon>
        <taxon>Chaetothyriales</taxon>
        <taxon>Herpotrichiellaceae</taxon>
        <taxon>Exophiala</taxon>
    </lineage>
</organism>
<feature type="compositionally biased region" description="Basic and acidic residues" evidence="1">
    <location>
        <begin position="796"/>
        <end position="846"/>
    </location>
</feature>
<dbReference type="EMBL" id="JAVRRD010000015">
    <property type="protein sequence ID" value="KAK5051473.1"/>
    <property type="molecule type" value="Genomic_DNA"/>
</dbReference>